<keyword evidence="3" id="KW-1185">Reference proteome</keyword>
<gene>
    <name evidence="2" type="ORF">SCHPADRAFT_947566</name>
</gene>
<name>A0A0H2R050_9AGAM</name>
<accession>A0A0H2R050</accession>
<dbReference type="InParanoid" id="A0A0H2R050"/>
<dbReference type="EMBL" id="KQ086480">
    <property type="protein sequence ID" value="KLO04627.1"/>
    <property type="molecule type" value="Genomic_DNA"/>
</dbReference>
<dbReference type="Proteomes" id="UP000053477">
    <property type="component" value="Unassembled WGS sequence"/>
</dbReference>
<evidence type="ECO:0000313" key="2">
    <source>
        <dbReference type="EMBL" id="KLO04627.1"/>
    </source>
</evidence>
<reference evidence="2 3" key="1">
    <citation type="submission" date="2015-04" db="EMBL/GenBank/DDBJ databases">
        <title>Complete genome sequence of Schizopora paradoxa KUC8140, a cosmopolitan wood degrader in East Asia.</title>
        <authorList>
            <consortium name="DOE Joint Genome Institute"/>
            <person name="Min B."/>
            <person name="Park H."/>
            <person name="Jang Y."/>
            <person name="Kim J.-J."/>
            <person name="Kim K.H."/>
            <person name="Pangilinan J."/>
            <person name="Lipzen A."/>
            <person name="Riley R."/>
            <person name="Grigoriev I.V."/>
            <person name="Spatafora J.W."/>
            <person name="Choi I.-G."/>
        </authorList>
    </citation>
    <scope>NUCLEOTIDE SEQUENCE [LARGE SCALE GENOMIC DNA]</scope>
    <source>
        <strain evidence="2 3">KUC8140</strain>
    </source>
</reference>
<feature type="region of interest" description="Disordered" evidence="1">
    <location>
        <begin position="349"/>
        <end position="424"/>
    </location>
</feature>
<evidence type="ECO:0000256" key="1">
    <source>
        <dbReference type="SAM" id="MobiDB-lite"/>
    </source>
</evidence>
<dbReference type="OrthoDB" id="2685591at2759"/>
<sequence>MSSNLICPLDGLTEQAYVDELSAKRRAGRKRTNNLSEAQKKAIAEKVVAKKTGLHGSLAAEWERRGEAAAQIALEHNMKVEEIVKRLNHGSGFKAHREVSAYNAFLHFTGGKLNAELVEAGGAGVNVIELQAKMKEIGVYEKLPEEMKKQMVAVLAAHRKATESKGTTAVKGRLQDIAFTFKNVSKELSDLQARCQTSALLVLTRCSADAVGAPYTYADPSAERFVEVGLESSMQGLATNLEAYAISGLKGAARNDNDRRNSLKKCIRESLKTSLHEITGTKDAKMCWNKYDFEKKIVLAYGVDLVGWPMDTIFVDVGKLSASVLEKCKNALESGDCKWVKLNRSELQNRVSQSNELEKPARKTRSDKRSRQKKEDSIDSSDSEGGSRKRRRRSGSIDGHDSESDAVPRPRVCSAPTIVDSDVE</sequence>
<proteinExistence type="predicted"/>
<feature type="compositionally biased region" description="Basic and acidic residues" evidence="1">
    <location>
        <begin position="398"/>
        <end position="408"/>
    </location>
</feature>
<evidence type="ECO:0000313" key="3">
    <source>
        <dbReference type="Proteomes" id="UP000053477"/>
    </source>
</evidence>
<organism evidence="2 3">
    <name type="scientific">Schizopora paradoxa</name>
    <dbReference type="NCBI Taxonomy" id="27342"/>
    <lineage>
        <taxon>Eukaryota</taxon>
        <taxon>Fungi</taxon>
        <taxon>Dikarya</taxon>
        <taxon>Basidiomycota</taxon>
        <taxon>Agaricomycotina</taxon>
        <taxon>Agaricomycetes</taxon>
        <taxon>Hymenochaetales</taxon>
        <taxon>Schizoporaceae</taxon>
        <taxon>Schizopora</taxon>
    </lineage>
</organism>
<dbReference type="AlphaFoldDB" id="A0A0H2R050"/>
<protein>
    <submittedName>
        <fullName evidence="2">Uncharacterized protein</fullName>
    </submittedName>
</protein>
<feature type="compositionally biased region" description="Basic and acidic residues" evidence="1">
    <location>
        <begin position="367"/>
        <end position="377"/>
    </location>
</feature>